<keyword evidence="5" id="KW-1185">Reference proteome</keyword>
<accession>D8PQJ3</accession>
<feature type="compositionally biased region" description="Low complexity" evidence="2">
    <location>
        <begin position="578"/>
        <end position="634"/>
    </location>
</feature>
<name>D8PQJ3_SCHCM</name>
<feature type="region of interest" description="Disordered" evidence="2">
    <location>
        <begin position="109"/>
        <end position="144"/>
    </location>
</feature>
<reference evidence="4 5" key="1">
    <citation type="journal article" date="2010" name="Nat. Biotechnol.">
        <title>Genome sequence of the model mushroom Schizophyllum commune.</title>
        <authorList>
            <person name="Ohm R.A."/>
            <person name="de Jong J.F."/>
            <person name="Lugones L.G."/>
            <person name="Aerts A."/>
            <person name="Kothe E."/>
            <person name="Stajich J.E."/>
            <person name="de Vries R.P."/>
            <person name="Record E."/>
            <person name="Levasseur A."/>
            <person name="Baker S.E."/>
            <person name="Bartholomew K.A."/>
            <person name="Coutinho P.M."/>
            <person name="Erdmann S."/>
            <person name="Fowler T.J."/>
            <person name="Gathman A.C."/>
            <person name="Lombard V."/>
            <person name="Henrissat B."/>
            <person name="Knabe N."/>
            <person name="Kuees U."/>
            <person name="Lilly W.W."/>
            <person name="Lindquist E."/>
            <person name="Lucas S."/>
            <person name="Magnuson J.K."/>
            <person name="Piumi F."/>
            <person name="Raudaskoski M."/>
            <person name="Salamov A."/>
            <person name="Schmutz J."/>
            <person name="Schwarze F.W.M.R."/>
            <person name="vanKuyk P.A."/>
            <person name="Horton J.S."/>
            <person name="Grigoriev I.V."/>
            <person name="Woesten H.A.B."/>
        </authorList>
    </citation>
    <scope>NUCLEOTIDE SEQUENCE [LARGE SCALE GENOMIC DNA]</scope>
    <source>
        <strain evidence="5">H4-8 / FGSC 9210</strain>
    </source>
</reference>
<feature type="region of interest" description="Disordered" evidence="2">
    <location>
        <begin position="1295"/>
        <end position="1353"/>
    </location>
</feature>
<gene>
    <name evidence="4" type="ORF">SCHCODRAFT_102717</name>
</gene>
<feature type="non-terminal residue" evidence="4">
    <location>
        <position position="1353"/>
    </location>
</feature>
<feature type="compositionally biased region" description="Low complexity" evidence="2">
    <location>
        <begin position="714"/>
        <end position="725"/>
    </location>
</feature>
<dbReference type="Gene3D" id="3.30.160.60">
    <property type="entry name" value="Classic Zinc Finger"/>
    <property type="match status" value="1"/>
</dbReference>
<dbReference type="EMBL" id="GL377302">
    <property type="protein sequence ID" value="EFJ01704.1"/>
    <property type="molecule type" value="Genomic_DNA"/>
</dbReference>
<feature type="region of interest" description="Disordered" evidence="2">
    <location>
        <begin position="469"/>
        <end position="927"/>
    </location>
</feature>
<dbReference type="eggNOG" id="KOG1721">
    <property type="taxonomic scope" value="Eukaryota"/>
</dbReference>
<feature type="compositionally biased region" description="Pro residues" evidence="2">
    <location>
        <begin position="872"/>
        <end position="885"/>
    </location>
</feature>
<dbReference type="SMART" id="SM00355">
    <property type="entry name" value="ZnF_C2H2"/>
    <property type="match status" value="3"/>
</dbReference>
<feature type="compositionally biased region" description="Low complexity" evidence="2">
    <location>
        <begin position="843"/>
        <end position="853"/>
    </location>
</feature>
<feature type="compositionally biased region" description="Polar residues" evidence="2">
    <location>
        <begin position="117"/>
        <end position="144"/>
    </location>
</feature>
<dbReference type="HOGENOM" id="CLU_257536_0_0_1"/>
<feature type="compositionally biased region" description="Polar residues" evidence="2">
    <location>
        <begin position="798"/>
        <end position="827"/>
    </location>
</feature>
<dbReference type="Proteomes" id="UP000007431">
    <property type="component" value="Unassembled WGS sequence"/>
</dbReference>
<feature type="compositionally biased region" description="Basic residues" evidence="2">
    <location>
        <begin position="962"/>
        <end position="971"/>
    </location>
</feature>
<dbReference type="GeneID" id="9586071"/>
<dbReference type="PANTHER" id="PTHR24216:SF65">
    <property type="entry name" value="PAXILLIN-LIKE PROTEIN 1"/>
    <property type="match status" value="1"/>
</dbReference>
<feature type="compositionally biased region" description="Polar residues" evidence="2">
    <location>
        <begin position="184"/>
        <end position="198"/>
    </location>
</feature>
<keyword evidence="1" id="KW-0863">Zinc-finger</keyword>
<organism evidence="5">
    <name type="scientific">Schizophyllum commune (strain H4-8 / FGSC 9210)</name>
    <name type="common">Split gill fungus</name>
    <dbReference type="NCBI Taxonomy" id="578458"/>
    <lineage>
        <taxon>Eukaryota</taxon>
        <taxon>Fungi</taxon>
        <taxon>Dikarya</taxon>
        <taxon>Basidiomycota</taxon>
        <taxon>Agaricomycotina</taxon>
        <taxon>Agaricomycetes</taxon>
        <taxon>Agaricomycetidae</taxon>
        <taxon>Agaricales</taxon>
        <taxon>Schizophyllaceae</taxon>
        <taxon>Schizophyllum</taxon>
    </lineage>
</organism>
<dbReference type="RefSeq" id="XP_003036606.1">
    <property type="nucleotide sequence ID" value="XM_003036560.1"/>
</dbReference>
<keyword evidence="1" id="KW-0479">Metal-binding</keyword>
<sequence>MANDPYLEASGAWQTLSDDAKALLSRLWIPNATSDADKASNEKVLASFMDTVKQQRLQKAQELREVYAAQAALDQKRQQLEREIGPMSRLAIGPPETPQARIEEVTDAPQHARRTSHMPNTYTSSNGQTSSTIAGSSNGNIHPAQRNASYVQYPSQASGTGSMMYNAGFSHQGPGGEHVAVGYSNASTSGQSYGQPSPNFAYPPNAYQHAQLLAAAQQASPRTQYVLPQAQVHAQWQHQQHRLSTTSRTPPIPNQATAQYPANQFPNNVRPSNATPAEQVSRVATPASTGSAPQLPPRAANAPQVPSKSVTPTTTSQPAASQKSSQPTQIPSAPAAPREQVFVNRPSGFLVAKPDYDNWVRTAASGSSISMTKALTATKLPDGRILYRWKEANGHERELPFEPGLAIKTIDSAGIPTWYWQPPRLGGQQTTPTANGTSGTSGAGAGSTQNGTAAAQVPVTVNIPTADQSNARAAAASTSASATAPPPAPSRRQSNAKSPADTATRKAEAPSTPVRAGSSTSSDATLSPRTARKKTLVRDVIRMLGGKRPSEGGGEPSAKRRHVEETGSDAAVQFDAQAATPSTSATPGPVSASESAPAPPADSASVASNPAPDLRPAQTTAPTHTAAPAYGPTPSIVAVRNDGQSTRPIHFIHVDPASKRTQPLTGVTPYDPSQTPAASQPGPSSNSAVPPRPPVVPGGPQVNPYHKMAEAWNQAQSAQRSAPSATWPARIAHAPSQPIVSSFQPTPSTSQQSSAPLPPQASALPQIATSSEGKQTAQAADKSHVLPAAKSSTERPGPSSTSNGSIATPTPSNKVPATSSVSVNTPQPKRIDLAQKMRDSVSSKKSIASPSASFQYTPVGPSAPVRRRDSPSPRPESPTAPPPPMSSSAHSSPRMSPKTPLFLTSRASTESGGEGEPITVDSDTDEEHTVIISRAKRKVLKFDSVYIKHRPEWVGSDLKRLRRRSKAKGKRRQETSDEEQGPSGGGPSGLKHASTAPSDAQEEAEVSREVDLVGGSSDDGFSVDEEGDFIIPPANYNRHDPVEAGAVSLSLTRGRETPCKWDKCEVRLCSGEMLLRHLVNVHLADEGTSCKCLWQGCTETYSSKRALSAHIENHARTPLVCAYEGKSPGAEALECHILTCNSADCDRNFKNGKLLLQHHELVHERGRGDHKLKRSMQLFKPNPDDLPCPPLPAKPLFCQHDTPPVQQYPITPQRHQTIGPKILANIYPYAKYTSLAALRRSLKQTDEYAFIKYKEKREHGIKRGTRFEDLLSAETTALFHIDKAFLVWKGDRARVQLPEPPEPQDMEEDRGEGGSRDPDQSEEKVHIADGPIQASTAAPASSSEYIDLTGDDM</sequence>
<dbReference type="VEuPathDB" id="FungiDB:SCHCODRAFT_02499005"/>
<dbReference type="PROSITE" id="PS00028">
    <property type="entry name" value="ZINC_FINGER_C2H2_1"/>
    <property type="match status" value="2"/>
</dbReference>
<feature type="region of interest" description="Disordered" evidence="2">
    <location>
        <begin position="180"/>
        <end position="202"/>
    </location>
</feature>
<dbReference type="KEGG" id="scm:SCHCO_02499005"/>
<dbReference type="PROSITE" id="PS50157">
    <property type="entry name" value="ZINC_FINGER_C2H2_2"/>
    <property type="match status" value="1"/>
</dbReference>
<feature type="region of interest" description="Disordered" evidence="2">
    <location>
        <begin position="418"/>
        <end position="452"/>
    </location>
</feature>
<proteinExistence type="predicted"/>
<feature type="compositionally biased region" description="Low complexity" evidence="2">
    <location>
        <begin position="744"/>
        <end position="766"/>
    </location>
</feature>
<evidence type="ECO:0000313" key="4">
    <source>
        <dbReference type="EMBL" id="EFJ01704.1"/>
    </source>
</evidence>
<evidence type="ECO:0000313" key="5">
    <source>
        <dbReference type="Proteomes" id="UP000007431"/>
    </source>
</evidence>
<protein>
    <recommendedName>
        <fullName evidence="3">C2H2-type domain-containing protein</fullName>
    </recommendedName>
</protein>
<evidence type="ECO:0000256" key="1">
    <source>
        <dbReference type="PROSITE-ProRule" id="PRU00042"/>
    </source>
</evidence>
<feature type="compositionally biased region" description="Polar residues" evidence="2">
    <location>
        <begin position="1333"/>
        <end position="1344"/>
    </location>
</feature>
<feature type="compositionally biased region" description="Polar residues" evidence="2">
    <location>
        <begin position="767"/>
        <end position="778"/>
    </location>
</feature>
<evidence type="ECO:0000256" key="2">
    <source>
        <dbReference type="SAM" id="MobiDB-lite"/>
    </source>
</evidence>
<feature type="compositionally biased region" description="Low complexity" evidence="2">
    <location>
        <begin position="303"/>
        <end position="329"/>
    </location>
</feature>
<dbReference type="InterPro" id="IPR013087">
    <property type="entry name" value="Znf_C2H2_type"/>
</dbReference>
<dbReference type="InParanoid" id="D8PQJ3"/>
<feature type="compositionally biased region" description="Low complexity" evidence="2">
    <location>
        <begin position="886"/>
        <end position="897"/>
    </location>
</feature>
<feature type="compositionally biased region" description="Low complexity" evidence="2">
    <location>
        <begin position="469"/>
        <end position="483"/>
    </location>
</feature>
<dbReference type="GO" id="GO:0008270">
    <property type="term" value="F:zinc ion binding"/>
    <property type="evidence" value="ECO:0007669"/>
    <property type="project" value="UniProtKB-KW"/>
</dbReference>
<feature type="compositionally biased region" description="Low complexity" evidence="2">
    <location>
        <begin position="429"/>
        <end position="438"/>
    </location>
</feature>
<feature type="compositionally biased region" description="Polar residues" evidence="2">
    <location>
        <begin position="659"/>
        <end position="682"/>
    </location>
</feature>
<feature type="compositionally biased region" description="Basic and acidic residues" evidence="2">
    <location>
        <begin position="1311"/>
        <end position="1327"/>
    </location>
</feature>
<feature type="region of interest" description="Disordered" evidence="2">
    <location>
        <begin position="236"/>
        <end position="339"/>
    </location>
</feature>
<dbReference type="OMA" id="RWIDDEY"/>
<feature type="domain" description="C2H2-type" evidence="3">
    <location>
        <begin position="1138"/>
        <end position="1168"/>
    </location>
</feature>
<keyword evidence="1" id="KW-0862">Zinc</keyword>
<feature type="region of interest" description="Disordered" evidence="2">
    <location>
        <begin position="962"/>
        <end position="1017"/>
    </location>
</feature>
<dbReference type="PANTHER" id="PTHR24216">
    <property type="entry name" value="PAXILLIN-RELATED"/>
    <property type="match status" value="1"/>
</dbReference>
<feature type="compositionally biased region" description="Polar residues" evidence="2">
    <location>
        <begin position="517"/>
        <end position="528"/>
    </location>
</feature>
<feature type="compositionally biased region" description="Polar residues" evidence="2">
    <location>
        <begin position="242"/>
        <end position="278"/>
    </location>
</feature>
<evidence type="ECO:0000259" key="3">
    <source>
        <dbReference type="PROSITE" id="PS50157"/>
    </source>
</evidence>
<dbReference type="OrthoDB" id="3254002at2759"/>
<feature type="compositionally biased region" description="Basic and acidic residues" evidence="2">
    <location>
        <begin position="829"/>
        <end position="842"/>
    </location>
</feature>